<comment type="caution">
    <text evidence="1">The sequence shown here is derived from an EMBL/GenBank/DDBJ whole genome shotgun (WGS) entry which is preliminary data.</text>
</comment>
<protein>
    <submittedName>
        <fullName evidence="1">Uncharacterized protein</fullName>
    </submittedName>
</protein>
<dbReference type="PANTHER" id="PTHR12358">
    <property type="entry name" value="SPHINGOSINE KINASE"/>
    <property type="match status" value="1"/>
</dbReference>
<dbReference type="GO" id="GO:0005737">
    <property type="term" value="C:cytoplasm"/>
    <property type="evidence" value="ECO:0007669"/>
    <property type="project" value="TreeGrafter"/>
</dbReference>
<proteinExistence type="predicted"/>
<sequence length="177" mass="20349">MRSYRGKLVYRPYKKYDFEMDEKKYDVYGNTTEERIAKLDPKPTDWVIHENEDSENKEDLVTIEDDFINIYAVTISHIACDGPFSPTAKLEDNRIFLSYILKRDVTTRVDIAKYLLAIEHQAHLDLPFVKVVEVSSLSLDVIDEGSYVVVDGEVVETKTLKVTTTRNNMAVFSPSSD</sequence>
<dbReference type="AlphaFoldDB" id="A0A9P1MUY0"/>
<dbReference type="Gene3D" id="2.60.200.40">
    <property type="match status" value="1"/>
</dbReference>
<dbReference type="EMBL" id="CANHGI010000002">
    <property type="protein sequence ID" value="CAI5440602.1"/>
    <property type="molecule type" value="Genomic_DNA"/>
</dbReference>
<gene>
    <name evidence="1" type="ORF">CAMP_LOCUS3239</name>
</gene>
<accession>A0A9P1MUY0</accession>
<reference evidence="1" key="1">
    <citation type="submission" date="2022-11" db="EMBL/GenBank/DDBJ databases">
        <authorList>
            <person name="Kikuchi T."/>
        </authorList>
    </citation>
    <scope>NUCLEOTIDE SEQUENCE</scope>
    <source>
        <strain evidence="1">PS1010</strain>
    </source>
</reference>
<evidence type="ECO:0000313" key="2">
    <source>
        <dbReference type="Proteomes" id="UP001152747"/>
    </source>
</evidence>
<dbReference type="Proteomes" id="UP001152747">
    <property type="component" value="Unassembled WGS sequence"/>
</dbReference>
<dbReference type="GO" id="GO:0001727">
    <property type="term" value="F:lipid kinase activity"/>
    <property type="evidence" value="ECO:0007669"/>
    <property type="project" value="TreeGrafter"/>
</dbReference>
<organism evidence="1 2">
    <name type="scientific">Caenorhabditis angaria</name>
    <dbReference type="NCBI Taxonomy" id="860376"/>
    <lineage>
        <taxon>Eukaryota</taxon>
        <taxon>Metazoa</taxon>
        <taxon>Ecdysozoa</taxon>
        <taxon>Nematoda</taxon>
        <taxon>Chromadorea</taxon>
        <taxon>Rhabditida</taxon>
        <taxon>Rhabditina</taxon>
        <taxon>Rhabditomorpha</taxon>
        <taxon>Rhabditoidea</taxon>
        <taxon>Rhabditidae</taxon>
        <taxon>Peloderinae</taxon>
        <taxon>Caenorhabditis</taxon>
    </lineage>
</organism>
<keyword evidence="2" id="KW-1185">Reference proteome</keyword>
<dbReference type="PANTHER" id="PTHR12358:SF112">
    <property type="entry name" value="LD11247P-RELATED"/>
    <property type="match status" value="1"/>
</dbReference>
<dbReference type="InterPro" id="IPR016064">
    <property type="entry name" value="NAD/diacylglycerol_kinase_sf"/>
</dbReference>
<dbReference type="GO" id="GO:0016020">
    <property type="term" value="C:membrane"/>
    <property type="evidence" value="ECO:0007669"/>
    <property type="project" value="TreeGrafter"/>
</dbReference>
<evidence type="ECO:0000313" key="1">
    <source>
        <dbReference type="EMBL" id="CAI5440602.1"/>
    </source>
</evidence>
<dbReference type="GO" id="GO:0046512">
    <property type="term" value="P:sphingosine biosynthetic process"/>
    <property type="evidence" value="ECO:0007669"/>
    <property type="project" value="TreeGrafter"/>
</dbReference>
<dbReference type="SUPFAM" id="SSF111331">
    <property type="entry name" value="NAD kinase/diacylglycerol kinase-like"/>
    <property type="match status" value="1"/>
</dbReference>
<name>A0A9P1MUY0_9PELO</name>
<dbReference type="OrthoDB" id="3853857at2759"/>
<dbReference type="InterPro" id="IPR050187">
    <property type="entry name" value="Lipid_Phosphate_FormReg"/>
</dbReference>